<name>A0ABV3EMM1_9ACTN</name>
<feature type="chain" id="PRO_5047379607" evidence="9">
    <location>
        <begin position="24"/>
        <end position="541"/>
    </location>
</feature>
<keyword evidence="7" id="KW-0862">Zinc</keyword>
<feature type="domain" description="Peptidase M28" evidence="11">
    <location>
        <begin position="284"/>
        <end position="502"/>
    </location>
</feature>
<dbReference type="InterPro" id="IPR007484">
    <property type="entry name" value="Peptidase_M28"/>
</dbReference>
<evidence type="ECO:0000259" key="10">
    <source>
        <dbReference type="Pfam" id="PF02225"/>
    </source>
</evidence>
<keyword evidence="5 9" id="KW-0732">Signal</keyword>
<evidence type="ECO:0000256" key="3">
    <source>
        <dbReference type="ARBA" id="ARBA00022670"/>
    </source>
</evidence>
<dbReference type="InterPro" id="IPR041756">
    <property type="entry name" value="M28_SGAP-like"/>
</dbReference>
<keyword evidence="3" id="KW-0645">Protease</keyword>
<accession>A0ABV3EMM1</accession>
<keyword evidence="4" id="KW-0479">Metal-binding</keyword>
<feature type="signal peptide" evidence="9">
    <location>
        <begin position="1"/>
        <end position="23"/>
    </location>
</feature>
<sequence>MRRPRRKATAVTAALTAALLLGAAAPGPGPGGDVPGGGAPRDSAPGDDDRGGSDHASAATALAARLVTRADAHDAHRHLAAFQRIADAHGGHRAAGTPGGDASAAYVRHALRRAGYRVTSTPFAFTYTETLAEKLAVTAPGGPARDLGVSLMTYTVSTPEGGLTAPLAALPAEGDATPGCEPSDYAPHEVRGKVVVIPRGACSFAEKQKAAAGAGAVAALIANTAEGPLRGTLGDPSAAAVPTGGVTREDGRALAEAVRRAGDAGDVTVTLDLRERRERRTTHNVTAETRGGDPSRTVVLGAHLDSVPEGPGINDNGSGSAGLLEVALELARAEHRPAQRVRFAWWSAEEFGLLGSTAYVNGLSADRRRDIRLYLNFDMIASPNHALFVYDGDDSDGVGAGPGPAGSAQLERQITGFLDRRGLPHLGTDFTGRSDYGPFVEAGIPSGGAFTGAEGIKTREEAALFGGEAGKAYDPCYHQACDTLDNISRAALDVNIDVIAHAAGTYAHDLSPLTAPAPAAAPAAAAATGGNLRPGHAGVDR</sequence>
<feature type="region of interest" description="Disordered" evidence="8">
    <location>
        <begin position="22"/>
        <end position="57"/>
    </location>
</feature>
<comment type="caution">
    <text evidence="12">The sequence shown here is derived from an EMBL/GenBank/DDBJ whole genome shotgun (WGS) entry which is preliminary data.</text>
</comment>
<keyword evidence="13" id="KW-1185">Reference proteome</keyword>
<evidence type="ECO:0000256" key="6">
    <source>
        <dbReference type="ARBA" id="ARBA00022801"/>
    </source>
</evidence>
<reference evidence="12 13" key="1">
    <citation type="submission" date="2024-06" db="EMBL/GenBank/DDBJ databases">
        <title>The Natural Products Discovery Center: Release of the First 8490 Sequenced Strains for Exploring Actinobacteria Biosynthetic Diversity.</title>
        <authorList>
            <person name="Kalkreuter E."/>
            <person name="Kautsar S.A."/>
            <person name="Yang D."/>
            <person name="Bader C.D."/>
            <person name="Teijaro C.N."/>
            <person name="Fluegel L."/>
            <person name="Davis C.M."/>
            <person name="Simpson J.R."/>
            <person name="Lauterbach L."/>
            <person name="Steele A.D."/>
            <person name="Gui C."/>
            <person name="Meng S."/>
            <person name="Li G."/>
            <person name="Viehrig K."/>
            <person name="Ye F."/>
            <person name="Su P."/>
            <person name="Kiefer A.F."/>
            <person name="Nichols A."/>
            <person name="Cepeda A.J."/>
            <person name="Yan W."/>
            <person name="Fan B."/>
            <person name="Jiang Y."/>
            <person name="Adhikari A."/>
            <person name="Zheng C.-J."/>
            <person name="Schuster L."/>
            <person name="Cowan T.M."/>
            <person name="Smanski M.J."/>
            <person name="Chevrette M.G."/>
            <person name="De Carvalho L.P.S."/>
            <person name="Shen B."/>
        </authorList>
    </citation>
    <scope>NUCLEOTIDE SEQUENCE [LARGE SCALE GENOMIC DNA]</scope>
    <source>
        <strain evidence="12 13">NPDC048117</strain>
    </source>
</reference>
<dbReference type="Gene3D" id="3.40.630.10">
    <property type="entry name" value="Zn peptidases"/>
    <property type="match status" value="1"/>
</dbReference>
<dbReference type="Gene3D" id="3.50.30.30">
    <property type="match status" value="1"/>
</dbReference>
<evidence type="ECO:0000313" key="13">
    <source>
        <dbReference type="Proteomes" id="UP001551584"/>
    </source>
</evidence>
<dbReference type="Pfam" id="PF04389">
    <property type="entry name" value="Peptidase_M28"/>
    <property type="match status" value="1"/>
</dbReference>
<evidence type="ECO:0000256" key="7">
    <source>
        <dbReference type="ARBA" id="ARBA00022833"/>
    </source>
</evidence>
<dbReference type="PANTHER" id="PTHR12147:SF26">
    <property type="entry name" value="PEPTIDASE M28 DOMAIN-CONTAINING PROTEIN"/>
    <property type="match status" value="1"/>
</dbReference>
<protein>
    <submittedName>
        <fullName evidence="12">M28 family metallopeptidase</fullName>
    </submittedName>
</protein>
<feature type="domain" description="PA" evidence="10">
    <location>
        <begin position="164"/>
        <end position="254"/>
    </location>
</feature>
<dbReference type="CDD" id="cd03876">
    <property type="entry name" value="M28_SGAP_like"/>
    <property type="match status" value="1"/>
</dbReference>
<dbReference type="Proteomes" id="UP001551584">
    <property type="component" value="Unassembled WGS sequence"/>
</dbReference>
<evidence type="ECO:0000259" key="11">
    <source>
        <dbReference type="Pfam" id="PF04389"/>
    </source>
</evidence>
<dbReference type="InterPro" id="IPR046450">
    <property type="entry name" value="PA_dom_sf"/>
</dbReference>
<evidence type="ECO:0000256" key="8">
    <source>
        <dbReference type="SAM" id="MobiDB-lite"/>
    </source>
</evidence>
<dbReference type="SUPFAM" id="SSF52025">
    <property type="entry name" value="PA domain"/>
    <property type="match status" value="1"/>
</dbReference>
<comment type="similarity">
    <text evidence="1">Belongs to the peptidase M28 family. M28A subfamily.</text>
</comment>
<evidence type="ECO:0000256" key="2">
    <source>
        <dbReference type="ARBA" id="ARBA00022438"/>
    </source>
</evidence>
<evidence type="ECO:0000256" key="9">
    <source>
        <dbReference type="SAM" id="SignalP"/>
    </source>
</evidence>
<evidence type="ECO:0000313" key="12">
    <source>
        <dbReference type="EMBL" id="MEU9577447.1"/>
    </source>
</evidence>
<dbReference type="PANTHER" id="PTHR12147">
    <property type="entry name" value="METALLOPEPTIDASE M28 FAMILY MEMBER"/>
    <property type="match status" value="1"/>
</dbReference>
<keyword evidence="2" id="KW-0031">Aminopeptidase</keyword>
<feature type="compositionally biased region" description="Gly residues" evidence="8">
    <location>
        <begin position="30"/>
        <end position="39"/>
    </location>
</feature>
<dbReference type="InterPro" id="IPR045175">
    <property type="entry name" value="M28_fam"/>
</dbReference>
<evidence type="ECO:0000256" key="1">
    <source>
        <dbReference type="ARBA" id="ARBA00005957"/>
    </source>
</evidence>
<evidence type="ECO:0000256" key="4">
    <source>
        <dbReference type="ARBA" id="ARBA00022723"/>
    </source>
</evidence>
<dbReference type="Pfam" id="PF02225">
    <property type="entry name" value="PA"/>
    <property type="match status" value="1"/>
</dbReference>
<gene>
    <name evidence="12" type="ORF">AB0D95_09300</name>
</gene>
<dbReference type="SUPFAM" id="SSF53187">
    <property type="entry name" value="Zn-dependent exopeptidases"/>
    <property type="match status" value="1"/>
</dbReference>
<dbReference type="RefSeq" id="WP_359270689.1">
    <property type="nucleotide sequence ID" value="NZ_JBEZNA010000015.1"/>
</dbReference>
<dbReference type="InterPro" id="IPR003137">
    <property type="entry name" value="PA_domain"/>
</dbReference>
<proteinExistence type="inferred from homology"/>
<organism evidence="12 13">
    <name type="scientific">Streptomyces chilikensis</name>
    <dbReference type="NCBI Taxonomy" id="1194079"/>
    <lineage>
        <taxon>Bacteria</taxon>
        <taxon>Bacillati</taxon>
        <taxon>Actinomycetota</taxon>
        <taxon>Actinomycetes</taxon>
        <taxon>Kitasatosporales</taxon>
        <taxon>Streptomycetaceae</taxon>
        <taxon>Streptomyces</taxon>
    </lineage>
</organism>
<keyword evidence="6" id="KW-0378">Hydrolase</keyword>
<evidence type="ECO:0000256" key="5">
    <source>
        <dbReference type="ARBA" id="ARBA00022729"/>
    </source>
</evidence>
<dbReference type="EMBL" id="JBEZNA010000015">
    <property type="protein sequence ID" value="MEU9577447.1"/>
    <property type="molecule type" value="Genomic_DNA"/>
</dbReference>